<dbReference type="Pfam" id="PF01204">
    <property type="entry name" value="Trehalase"/>
    <property type="match status" value="1"/>
</dbReference>
<reference evidence="3" key="2">
    <citation type="submission" date="2023-05" db="EMBL/GenBank/DDBJ databases">
        <authorList>
            <person name="Schelkunov M.I."/>
        </authorList>
    </citation>
    <scope>NUCLEOTIDE SEQUENCE</scope>
    <source>
        <strain evidence="3">Hsosn_3</strain>
        <tissue evidence="3">Leaf</tissue>
    </source>
</reference>
<keyword evidence="2" id="KW-0326">Glycosidase</keyword>
<dbReference type="EC" id="3.2.1.28" evidence="2"/>
<evidence type="ECO:0000313" key="3">
    <source>
        <dbReference type="EMBL" id="KAK1397569.1"/>
    </source>
</evidence>
<reference evidence="3" key="1">
    <citation type="submission" date="2023-02" db="EMBL/GenBank/DDBJ databases">
        <title>Genome of toxic invasive species Heracleum sosnowskyi carries increased number of genes despite the absence of recent whole-genome duplications.</title>
        <authorList>
            <person name="Schelkunov M."/>
            <person name="Shtratnikova V."/>
            <person name="Makarenko M."/>
            <person name="Klepikova A."/>
            <person name="Omelchenko D."/>
            <person name="Novikova G."/>
            <person name="Obukhova E."/>
            <person name="Bogdanov V."/>
            <person name="Penin A."/>
            <person name="Logacheva M."/>
        </authorList>
    </citation>
    <scope>NUCLEOTIDE SEQUENCE</scope>
    <source>
        <strain evidence="3">Hsosn_3</strain>
        <tissue evidence="3">Leaf</tissue>
    </source>
</reference>
<comment type="caution">
    <text evidence="3">The sequence shown here is derived from an EMBL/GenBank/DDBJ whole genome shotgun (WGS) entry which is preliminary data.</text>
</comment>
<dbReference type="SUPFAM" id="SSF48208">
    <property type="entry name" value="Six-hairpin glycosidases"/>
    <property type="match status" value="1"/>
</dbReference>
<dbReference type="PANTHER" id="PTHR23403:SF1">
    <property type="entry name" value="TREHALASE"/>
    <property type="match status" value="1"/>
</dbReference>
<organism evidence="3 4">
    <name type="scientific">Heracleum sosnowskyi</name>
    <dbReference type="NCBI Taxonomy" id="360622"/>
    <lineage>
        <taxon>Eukaryota</taxon>
        <taxon>Viridiplantae</taxon>
        <taxon>Streptophyta</taxon>
        <taxon>Embryophyta</taxon>
        <taxon>Tracheophyta</taxon>
        <taxon>Spermatophyta</taxon>
        <taxon>Magnoliopsida</taxon>
        <taxon>eudicotyledons</taxon>
        <taxon>Gunneridae</taxon>
        <taxon>Pentapetalae</taxon>
        <taxon>asterids</taxon>
        <taxon>campanulids</taxon>
        <taxon>Apiales</taxon>
        <taxon>Apiaceae</taxon>
        <taxon>Apioideae</taxon>
        <taxon>apioid superclade</taxon>
        <taxon>Tordylieae</taxon>
        <taxon>Tordyliinae</taxon>
        <taxon>Heracleum</taxon>
    </lineage>
</organism>
<keyword evidence="4" id="KW-1185">Reference proteome</keyword>
<dbReference type="AlphaFoldDB" id="A0AAD8J4P9"/>
<name>A0AAD8J4P9_9APIA</name>
<proteinExistence type="inferred from homology"/>
<dbReference type="PRINTS" id="PR00744">
    <property type="entry name" value="GLHYDRLASE37"/>
</dbReference>
<evidence type="ECO:0000256" key="2">
    <source>
        <dbReference type="RuleBase" id="RU361180"/>
    </source>
</evidence>
<sequence>MCSFLANHKVQNVEETTISQAFLRNASDLTTLCTTSIIPVDLNAFILKMELDTSYLANVSLDKITAERFAKASKSRQTAINAVLRNEEMDQWLDYWIDANSLARYGP</sequence>
<dbReference type="InterPro" id="IPR012341">
    <property type="entry name" value="6hp_glycosidase-like_sf"/>
</dbReference>
<accession>A0AAD8J4P9</accession>
<dbReference type="GO" id="GO:0005993">
    <property type="term" value="P:trehalose catabolic process"/>
    <property type="evidence" value="ECO:0007669"/>
    <property type="project" value="TreeGrafter"/>
</dbReference>
<protein>
    <recommendedName>
        <fullName evidence="2">Trehalase</fullName>
        <ecNumber evidence="2">3.2.1.28</ecNumber>
    </recommendedName>
    <alternativeName>
        <fullName evidence="2">Alpha-trehalose glucohydrolase</fullName>
    </alternativeName>
</protein>
<dbReference type="PANTHER" id="PTHR23403">
    <property type="entry name" value="TREHALASE"/>
    <property type="match status" value="1"/>
</dbReference>
<dbReference type="EMBL" id="JAUIZM010000002">
    <property type="protein sequence ID" value="KAK1397569.1"/>
    <property type="molecule type" value="Genomic_DNA"/>
</dbReference>
<comment type="similarity">
    <text evidence="1 2">Belongs to the glycosyl hydrolase 37 family.</text>
</comment>
<keyword evidence="2" id="KW-0378">Hydrolase</keyword>
<evidence type="ECO:0000256" key="1">
    <source>
        <dbReference type="ARBA" id="ARBA00005615"/>
    </source>
</evidence>
<dbReference type="InterPro" id="IPR008928">
    <property type="entry name" value="6-hairpin_glycosidase_sf"/>
</dbReference>
<evidence type="ECO:0000313" key="4">
    <source>
        <dbReference type="Proteomes" id="UP001237642"/>
    </source>
</evidence>
<dbReference type="Proteomes" id="UP001237642">
    <property type="component" value="Unassembled WGS sequence"/>
</dbReference>
<dbReference type="InterPro" id="IPR001661">
    <property type="entry name" value="Glyco_hydro_37"/>
</dbReference>
<comment type="catalytic activity">
    <reaction evidence="2">
        <text>alpha,alpha-trehalose + H2O = alpha-D-glucose + beta-D-glucose</text>
        <dbReference type="Rhea" id="RHEA:32675"/>
        <dbReference type="ChEBI" id="CHEBI:15377"/>
        <dbReference type="ChEBI" id="CHEBI:15903"/>
        <dbReference type="ChEBI" id="CHEBI:16551"/>
        <dbReference type="ChEBI" id="CHEBI:17925"/>
        <dbReference type="EC" id="3.2.1.28"/>
    </reaction>
</comment>
<dbReference type="GO" id="GO:0004555">
    <property type="term" value="F:alpha,alpha-trehalase activity"/>
    <property type="evidence" value="ECO:0007669"/>
    <property type="project" value="UniProtKB-EC"/>
</dbReference>
<dbReference type="Gene3D" id="1.50.10.10">
    <property type="match status" value="1"/>
</dbReference>
<gene>
    <name evidence="3" type="ORF">POM88_007432</name>
</gene>